<keyword evidence="5" id="KW-1185">Reference proteome</keyword>
<proteinExistence type="predicted"/>
<dbReference type="CDD" id="cd07385">
    <property type="entry name" value="MPP_YkuE_C"/>
    <property type="match status" value="1"/>
</dbReference>
<protein>
    <submittedName>
        <fullName evidence="4">Metallophosphoesterase</fullName>
    </submittedName>
</protein>
<dbReference type="Pfam" id="PF00149">
    <property type="entry name" value="Metallophos"/>
    <property type="match status" value="1"/>
</dbReference>
<evidence type="ECO:0000313" key="4">
    <source>
        <dbReference type="EMBL" id="MBR0576234.1"/>
    </source>
</evidence>
<dbReference type="GO" id="GO:0008758">
    <property type="term" value="F:UDP-2,3-diacylglucosamine hydrolase activity"/>
    <property type="evidence" value="ECO:0007669"/>
    <property type="project" value="TreeGrafter"/>
</dbReference>
<dbReference type="GO" id="GO:0046872">
    <property type="term" value="F:metal ion binding"/>
    <property type="evidence" value="ECO:0007669"/>
    <property type="project" value="UniProtKB-KW"/>
</dbReference>
<dbReference type="InterPro" id="IPR051158">
    <property type="entry name" value="Metallophosphoesterase_sf"/>
</dbReference>
<evidence type="ECO:0000313" key="5">
    <source>
        <dbReference type="Proteomes" id="UP000675379"/>
    </source>
</evidence>
<comment type="caution">
    <text evidence="4">The sequence shown here is derived from an EMBL/GenBank/DDBJ whole genome shotgun (WGS) entry which is preliminary data.</text>
</comment>
<dbReference type="GO" id="GO:0016020">
    <property type="term" value="C:membrane"/>
    <property type="evidence" value="ECO:0007669"/>
    <property type="project" value="GOC"/>
</dbReference>
<dbReference type="PANTHER" id="PTHR31302:SF31">
    <property type="entry name" value="PHOSPHODIESTERASE YAEI"/>
    <property type="match status" value="1"/>
</dbReference>
<dbReference type="EMBL" id="JAGSCS010000008">
    <property type="protein sequence ID" value="MBR0576234.1"/>
    <property type="molecule type" value="Genomic_DNA"/>
</dbReference>
<keyword evidence="1" id="KW-0479">Metal-binding</keyword>
<keyword evidence="2" id="KW-0378">Hydrolase</keyword>
<accession>A0A941CQH3</accession>
<dbReference type="GO" id="GO:0009245">
    <property type="term" value="P:lipid A biosynthetic process"/>
    <property type="evidence" value="ECO:0007669"/>
    <property type="project" value="TreeGrafter"/>
</dbReference>
<dbReference type="PANTHER" id="PTHR31302">
    <property type="entry name" value="TRANSMEMBRANE PROTEIN WITH METALLOPHOSPHOESTERASE DOMAIN-RELATED"/>
    <property type="match status" value="1"/>
</dbReference>
<evidence type="ECO:0000256" key="1">
    <source>
        <dbReference type="ARBA" id="ARBA00022723"/>
    </source>
</evidence>
<evidence type="ECO:0000256" key="2">
    <source>
        <dbReference type="ARBA" id="ARBA00022801"/>
    </source>
</evidence>
<dbReference type="AlphaFoldDB" id="A0A941CQH3"/>
<dbReference type="SUPFAM" id="SSF56300">
    <property type="entry name" value="Metallo-dependent phosphatases"/>
    <property type="match status" value="1"/>
</dbReference>
<gene>
    <name evidence="4" type="ORF">KCG48_07740</name>
</gene>
<reference evidence="4" key="1">
    <citation type="submission" date="2021-04" db="EMBL/GenBank/DDBJ databases">
        <title>Proteiniclasticum sedimins sp. nov., an obligate anaerobic bacterium isolated from anaerobic sludge.</title>
        <authorList>
            <person name="Liu J."/>
        </authorList>
    </citation>
    <scope>NUCLEOTIDE SEQUENCE</scope>
    <source>
        <strain evidence="4">BAD-10</strain>
    </source>
</reference>
<organism evidence="4 5">
    <name type="scientific">Proteiniclasticum sediminis</name>
    <dbReference type="NCBI Taxonomy" id="2804028"/>
    <lineage>
        <taxon>Bacteria</taxon>
        <taxon>Bacillati</taxon>
        <taxon>Bacillota</taxon>
        <taxon>Clostridia</taxon>
        <taxon>Eubacteriales</taxon>
        <taxon>Clostridiaceae</taxon>
        <taxon>Proteiniclasticum</taxon>
    </lineage>
</organism>
<name>A0A941CQH3_9CLOT</name>
<feature type="domain" description="Calcineurin-like phosphoesterase" evidence="3">
    <location>
        <begin position="40"/>
        <end position="203"/>
    </location>
</feature>
<sequence>MAGVLILSLSAFLYGENHRLTVTAVLVEDEKIPAGFGGYRILQLSDLHGQTFGKDQTRLLAKIQKLDPHLIVITGDFLDQKTTDLRALEDLTGDLLEVAPVYVVSGNHEGGPLGEKLLQRMEKLGARVLRNEAVLLTHAGDELLLAGLSDPVLQIGDFQEALKTLSQETAEAPYRILLAHRPEYLPDYAEASWNLVFSGHAHGGQFRLPGIGGLVAPGQGFFPPWDAGLQEAGDTLMMVSRGLGNSIIPQRLGNPPELVLVTLRHLSAP</sequence>
<dbReference type="InterPro" id="IPR029052">
    <property type="entry name" value="Metallo-depent_PP-like"/>
</dbReference>
<dbReference type="Proteomes" id="UP000675379">
    <property type="component" value="Unassembled WGS sequence"/>
</dbReference>
<evidence type="ECO:0000259" key="3">
    <source>
        <dbReference type="Pfam" id="PF00149"/>
    </source>
</evidence>
<dbReference type="Gene3D" id="3.60.21.10">
    <property type="match status" value="1"/>
</dbReference>
<dbReference type="InterPro" id="IPR004843">
    <property type="entry name" value="Calcineurin-like_PHP"/>
</dbReference>